<dbReference type="SMART" id="SM00248">
    <property type="entry name" value="ANK"/>
    <property type="match status" value="5"/>
</dbReference>
<name>A0A6C0CAW8_9ZZZZ</name>
<dbReference type="SUPFAM" id="SSF48403">
    <property type="entry name" value="Ankyrin repeat"/>
    <property type="match status" value="1"/>
</dbReference>
<dbReference type="InterPro" id="IPR002110">
    <property type="entry name" value="Ankyrin_rpt"/>
</dbReference>
<evidence type="ECO:0000313" key="1">
    <source>
        <dbReference type="EMBL" id="QHT00664.1"/>
    </source>
</evidence>
<organism evidence="1">
    <name type="scientific">viral metagenome</name>
    <dbReference type="NCBI Taxonomy" id="1070528"/>
    <lineage>
        <taxon>unclassified sequences</taxon>
        <taxon>metagenomes</taxon>
        <taxon>organismal metagenomes</taxon>
    </lineage>
</organism>
<reference evidence="1" key="1">
    <citation type="journal article" date="2020" name="Nature">
        <title>Giant virus diversity and host interactions through global metagenomics.</title>
        <authorList>
            <person name="Schulz F."/>
            <person name="Roux S."/>
            <person name="Paez-Espino D."/>
            <person name="Jungbluth S."/>
            <person name="Walsh D.A."/>
            <person name="Denef V.J."/>
            <person name="McMahon K.D."/>
            <person name="Konstantinidis K.T."/>
            <person name="Eloe-Fadrosh E.A."/>
            <person name="Kyrpides N.C."/>
            <person name="Woyke T."/>
        </authorList>
    </citation>
    <scope>NUCLEOTIDE SEQUENCE</scope>
    <source>
        <strain evidence="1">GVMAG-M-3300020192-26</strain>
    </source>
</reference>
<dbReference type="InterPro" id="IPR036770">
    <property type="entry name" value="Ankyrin_rpt-contain_sf"/>
</dbReference>
<dbReference type="Gene3D" id="1.25.40.20">
    <property type="entry name" value="Ankyrin repeat-containing domain"/>
    <property type="match status" value="1"/>
</dbReference>
<proteinExistence type="predicted"/>
<dbReference type="EMBL" id="MN739357">
    <property type="protein sequence ID" value="QHT00664.1"/>
    <property type="molecule type" value="Genomic_DNA"/>
</dbReference>
<evidence type="ECO:0008006" key="2">
    <source>
        <dbReference type="Google" id="ProtNLM"/>
    </source>
</evidence>
<dbReference type="PANTHER" id="PTHR46586:SF3">
    <property type="entry name" value="ANKYRIN REPEAT-CONTAINING PROTEIN"/>
    <property type="match status" value="1"/>
</dbReference>
<dbReference type="PANTHER" id="PTHR46586">
    <property type="entry name" value="ANKYRIN REPEAT-CONTAINING PROTEIN"/>
    <property type="match status" value="1"/>
</dbReference>
<protein>
    <recommendedName>
        <fullName evidence="2">Ankyrin repeat protein</fullName>
    </recommendedName>
</protein>
<sequence length="502" mass="57620">MLAASNVDTRKYLFDILSISDKRTLICTCKDMYVFSMFMPDIEKKFQTVIKEKKYLGHRRFYGFYNPLYKYTIELLFDGYMMPDRYIISRNKILYAYPKIYRDLIKRGNLPLIKKMLKINDTNFTIKNYYAIIHAAAKSGNIKIIEWLIIKKNYGRCENLIASAAKGGQFETLKWLEEQNFIAGDLAACYAAGNGHTDILKYLVNDKQIYDISGYDAASKGRIDMVKHLYSLCPTSLCDACRSAAKAGHLDILKFAYENGEKLRKNFVCGHLHVLTWLIDNDHIQPRIEISEMVASTGSLECLQLLYAHEYPIFTESVFYKAVCGKNIDMIVWLLKNNCPYDKFMFIQNNGCDRTLMATVATSLPILKLLFDSGHLFSDHFCVYVSYYGNLEILDFLIQKGFKLSKGIIEHAAARGHLHIIVWAREHGCEWDVEACAATVGDNHLDVLRWLRGFDRKTCGLPSNETEICPWNEDLCTTAGDQNRDAILEFASTNGCENVYYK</sequence>
<dbReference type="InterPro" id="IPR052050">
    <property type="entry name" value="SecEffector_AnkRepeat"/>
</dbReference>
<accession>A0A6C0CAW8</accession>
<dbReference type="AlphaFoldDB" id="A0A6C0CAW8"/>